<dbReference type="OrthoDB" id="4138492at2759"/>
<feature type="signal peptide" evidence="1">
    <location>
        <begin position="1"/>
        <end position="20"/>
    </location>
</feature>
<sequence>MSSYMLKVLFTVLALLTVSAMLAVKVILETKRDLHPIALAEQANITSTRKERETAVYRNFTVPPGFPLTTGMGLSLGYRLRNGNFGDLWSSIMDLSSENYVELQGRKHPLATINGEAKQLVKSLQQESSEPKRLGICVPVFGRPGFVLVIAGLMGSLQEFIPFFLPSVPRSKQDLQILAIESWETFRQMNGSHEWYQKVIVCDSKKFEAPSSIPENIVTLEELLADAEDDRTFKYTPPQDNSDDLKVMAINVSPFGTANSFTHMALVSSVAAFIKSFPLHNELSSHDHLSIILEDDSVLQDAIQILPKLLATLLHGGSASLTSSHSFNTLEKCMSRNTTLLQIPENCSLLDSQLNFPLTVIQKARLALASNFLSEGVFTSTALMSPAFEKLRCVYLASKVKNVRAVALMDLTVAKPTQESKKRARSTEFLNRMRALLGCRAVVELYCPFVVLGPVASTNFFDYRVFPQQVDGKFTNCGPVCTSLEAKLVEDDNSQDYDILKRQGMLCIRGFTIGKPVESAHQKKALEVVEKFDGGEGWMPMLGVFCLWGKDGCLYEYK</sequence>
<evidence type="ECO:0000313" key="2">
    <source>
        <dbReference type="EMBL" id="SCV03330.1"/>
    </source>
</evidence>
<keyword evidence="1" id="KW-0732">Signal</keyword>
<organism evidence="2 3">
    <name type="scientific">Lachancea meyersii CBS 8951</name>
    <dbReference type="NCBI Taxonomy" id="1266667"/>
    <lineage>
        <taxon>Eukaryota</taxon>
        <taxon>Fungi</taxon>
        <taxon>Dikarya</taxon>
        <taxon>Ascomycota</taxon>
        <taxon>Saccharomycotina</taxon>
        <taxon>Saccharomycetes</taxon>
        <taxon>Saccharomycetales</taxon>
        <taxon>Saccharomycetaceae</taxon>
        <taxon>Lachancea</taxon>
    </lineage>
</organism>
<dbReference type="EMBL" id="LT598480">
    <property type="protein sequence ID" value="SCV03330.1"/>
    <property type="molecule type" value="Genomic_DNA"/>
</dbReference>
<dbReference type="Proteomes" id="UP000191144">
    <property type="component" value="Chromosome H"/>
</dbReference>
<evidence type="ECO:0000256" key="1">
    <source>
        <dbReference type="SAM" id="SignalP"/>
    </source>
</evidence>
<evidence type="ECO:0000313" key="3">
    <source>
        <dbReference type="Proteomes" id="UP000191144"/>
    </source>
</evidence>
<keyword evidence="3" id="KW-1185">Reference proteome</keyword>
<gene>
    <name evidence="2" type="ORF">LAME_0H09560G</name>
</gene>
<proteinExistence type="predicted"/>
<accession>A0A1G4KG56</accession>
<dbReference type="AlphaFoldDB" id="A0A1G4KG56"/>
<reference evidence="3" key="1">
    <citation type="submission" date="2016-03" db="EMBL/GenBank/DDBJ databases">
        <authorList>
            <person name="Devillers Hugo."/>
        </authorList>
    </citation>
    <scope>NUCLEOTIDE SEQUENCE [LARGE SCALE GENOMIC DNA]</scope>
</reference>
<protein>
    <submittedName>
        <fullName evidence="2">LAME_0H09560g1_1</fullName>
    </submittedName>
</protein>
<feature type="chain" id="PRO_5009236525" evidence="1">
    <location>
        <begin position="21"/>
        <end position="558"/>
    </location>
</feature>
<name>A0A1G4KG56_9SACH</name>